<dbReference type="InterPro" id="IPR013922">
    <property type="entry name" value="Cyclin_PHO80-like"/>
</dbReference>
<dbReference type="GO" id="GO:0005634">
    <property type="term" value="C:nucleus"/>
    <property type="evidence" value="ECO:0007669"/>
    <property type="project" value="TreeGrafter"/>
</dbReference>
<dbReference type="SUPFAM" id="SSF47954">
    <property type="entry name" value="Cyclin-like"/>
    <property type="match status" value="1"/>
</dbReference>
<dbReference type="CDD" id="cd20558">
    <property type="entry name" value="CYCLIN_ScPCL7-like"/>
    <property type="match status" value="1"/>
</dbReference>
<dbReference type="GO" id="GO:0000307">
    <property type="term" value="C:cyclin-dependent protein kinase holoenzyme complex"/>
    <property type="evidence" value="ECO:0007669"/>
    <property type="project" value="TreeGrafter"/>
</dbReference>
<reference evidence="2 3" key="1">
    <citation type="submission" date="2016-07" db="EMBL/GenBank/DDBJ databases">
        <title>Pervasive Adenine N6-methylation of Active Genes in Fungi.</title>
        <authorList>
            <consortium name="DOE Joint Genome Institute"/>
            <person name="Mondo S.J."/>
            <person name="Dannebaum R.O."/>
            <person name="Kuo R.C."/>
            <person name="Labutti K."/>
            <person name="Haridas S."/>
            <person name="Kuo A."/>
            <person name="Salamov A."/>
            <person name="Ahrendt S.R."/>
            <person name="Lipzen A."/>
            <person name="Sullivan W."/>
            <person name="Andreopoulos W.B."/>
            <person name="Clum A."/>
            <person name="Lindquist E."/>
            <person name="Daum C."/>
            <person name="Ramamoorthy G.K."/>
            <person name="Gryganskyi A."/>
            <person name="Culley D."/>
            <person name="Magnuson J.K."/>
            <person name="James T.Y."/>
            <person name="O'Malley M.A."/>
            <person name="Stajich J.E."/>
            <person name="Spatafora J.W."/>
            <person name="Visel A."/>
            <person name="Grigoriev I.V."/>
        </authorList>
    </citation>
    <scope>NUCLEOTIDE SEQUENCE [LARGE SCALE GENOMIC DNA]</scope>
    <source>
        <strain evidence="2 3">CBS 931.73</strain>
    </source>
</reference>
<dbReference type="Proteomes" id="UP000193498">
    <property type="component" value="Unassembled WGS sequence"/>
</dbReference>
<feature type="non-terminal residue" evidence="2">
    <location>
        <position position="1"/>
    </location>
</feature>
<keyword evidence="3" id="KW-1185">Reference proteome</keyword>
<dbReference type="PANTHER" id="PTHR15615:SF94">
    <property type="entry name" value="PHO85 CYCLIN-6-RELATED"/>
    <property type="match status" value="1"/>
</dbReference>
<comment type="caution">
    <text evidence="2">The sequence shown here is derived from an EMBL/GenBank/DDBJ whole genome shotgun (WGS) entry which is preliminary data.</text>
</comment>
<sequence>LSALSNDATFKPHTLTPFHARNVPTVQIQAYLSRIQRYCPCTNECFISLLVYFDRLAKASPFRGPLTIDAYNIHRLLATGVMVSTKYFSDFFYTNARYAKVGGLQTHELNRLEMEFLAMNEFSLYISVEELQLY</sequence>
<dbReference type="GO" id="GO:0016538">
    <property type="term" value="F:cyclin-dependent protein serine/threonine kinase regulator activity"/>
    <property type="evidence" value="ECO:0007669"/>
    <property type="project" value="TreeGrafter"/>
</dbReference>
<evidence type="ECO:0000313" key="3">
    <source>
        <dbReference type="Proteomes" id="UP000193498"/>
    </source>
</evidence>
<organism evidence="2 3">
    <name type="scientific">Basidiobolus meristosporus CBS 931.73</name>
    <dbReference type="NCBI Taxonomy" id="1314790"/>
    <lineage>
        <taxon>Eukaryota</taxon>
        <taxon>Fungi</taxon>
        <taxon>Fungi incertae sedis</taxon>
        <taxon>Zoopagomycota</taxon>
        <taxon>Entomophthoromycotina</taxon>
        <taxon>Basidiobolomycetes</taxon>
        <taxon>Basidiobolales</taxon>
        <taxon>Basidiobolaceae</taxon>
        <taxon>Basidiobolus</taxon>
    </lineage>
</organism>
<dbReference type="PANTHER" id="PTHR15615">
    <property type="match status" value="1"/>
</dbReference>
<dbReference type="EMBL" id="MCFE01000457">
    <property type="protein sequence ID" value="ORX89313.1"/>
    <property type="molecule type" value="Genomic_DNA"/>
</dbReference>
<dbReference type="InterPro" id="IPR036915">
    <property type="entry name" value="Cyclin-like_sf"/>
</dbReference>
<dbReference type="Pfam" id="PF08613">
    <property type="entry name" value="Cyclin"/>
    <property type="match status" value="1"/>
</dbReference>
<evidence type="ECO:0000313" key="2">
    <source>
        <dbReference type="EMBL" id="ORX89313.1"/>
    </source>
</evidence>
<gene>
    <name evidence="2" type="ORF">K493DRAFT_156548</name>
</gene>
<dbReference type="GO" id="GO:0019901">
    <property type="term" value="F:protein kinase binding"/>
    <property type="evidence" value="ECO:0007669"/>
    <property type="project" value="InterPro"/>
</dbReference>
<protein>
    <submittedName>
        <fullName evidence="2">Cyclin-related 2</fullName>
    </submittedName>
</protein>
<dbReference type="InParanoid" id="A0A1Y1XUC0"/>
<name>A0A1Y1XUC0_9FUNG</name>
<dbReference type="STRING" id="1314790.A0A1Y1XUC0"/>
<dbReference type="AlphaFoldDB" id="A0A1Y1XUC0"/>
<proteinExistence type="predicted"/>
<feature type="non-terminal residue" evidence="2">
    <location>
        <position position="134"/>
    </location>
</feature>
<dbReference type="InterPro" id="IPR012389">
    <property type="entry name" value="Cyclin_P/U"/>
</dbReference>
<dbReference type="OrthoDB" id="1060854at2759"/>
<keyword evidence="1" id="KW-0195">Cyclin</keyword>
<accession>A0A1Y1XUC0</accession>
<dbReference type="PIRSF" id="PIRSF027110">
    <property type="entry name" value="PREG"/>
    <property type="match status" value="1"/>
</dbReference>
<evidence type="ECO:0000256" key="1">
    <source>
        <dbReference type="ARBA" id="ARBA00023127"/>
    </source>
</evidence>
<dbReference type="Gene3D" id="1.10.472.10">
    <property type="entry name" value="Cyclin-like"/>
    <property type="match status" value="1"/>
</dbReference>